<sequence>MHNGKTYPNIKVVYGDLEDHHTIIEKEASKADIILHFASSDLVGTASAIQRGMQNGVGGYWIHRSGTDILLNPKILGGGRDNDGEVKVYDDWEHVEELMAADEKYADAHSHRPCDKVVLSTSSDKVKTAITCPPTIWGKGRGTGSTRSHQIYEIARLTFEKGFGIQLLPSEFTKSFWPNIHIYDLAQLYIEIIESALVELQAKKGKAT</sequence>
<accession>A0A8H7TBU8</accession>
<dbReference type="AlphaFoldDB" id="A0A8H7TBU8"/>
<evidence type="ECO:0000313" key="1">
    <source>
        <dbReference type="EMBL" id="KAG4415953.1"/>
    </source>
</evidence>
<dbReference type="SUPFAM" id="SSF51735">
    <property type="entry name" value="NAD(P)-binding Rossmann-fold domains"/>
    <property type="match status" value="1"/>
</dbReference>
<dbReference type="InterPro" id="IPR036291">
    <property type="entry name" value="NAD(P)-bd_dom_sf"/>
</dbReference>
<reference evidence="1" key="1">
    <citation type="submission" date="2021-02" db="EMBL/GenBank/DDBJ databases">
        <title>Genome sequence Cadophora malorum strain M34.</title>
        <authorList>
            <person name="Stefanovic E."/>
            <person name="Vu D."/>
            <person name="Scully C."/>
            <person name="Dijksterhuis J."/>
            <person name="Roader J."/>
            <person name="Houbraken J."/>
        </authorList>
    </citation>
    <scope>NUCLEOTIDE SEQUENCE</scope>
    <source>
        <strain evidence="1">M34</strain>
    </source>
</reference>
<organism evidence="1 2">
    <name type="scientific">Cadophora malorum</name>
    <dbReference type="NCBI Taxonomy" id="108018"/>
    <lineage>
        <taxon>Eukaryota</taxon>
        <taxon>Fungi</taxon>
        <taxon>Dikarya</taxon>
        <taxon>Ascomycota</taxon>
        <taxon>Pezizomycotina</taxon>
        <taxon>Leotiomycetes</taxon>
        <taxon>Helotiales</taxon>
        <taxon>Ploettnerulaceae</taxon>
        <taxon>Cadophora</taxon>
    </lineage>
</organism>
<evidence type="ECO:0000313" key="2">
    <source>
        <dbReference type="Proteomes" id="UP000664132"/>
    </source>
</evidence>
<dbReference type="PANTHER" id="PTHR48079:SF6">
    <property type="entry name" value="NAD(P)-BINDING DOMAIN-CONTAINING PROTEIN-RELATED"/>
    <property type="match status" value="1"/>
</dbReference>
<gene>
    <name evidence="1" type="ORF">IFR04_010903</name>
</gene>
<evidence type="ECO:0008006" key="3">
    <source>
        <dbReference type="Google" id="ProtNLM"/>
    </source>
</evidence>
<dbReference type="Gene3D" id="3.40.50.720">
    <property type="entry name" value="NAD(P)-binding Rossmann-like Domain"/>
    <property type="match status" value="1"/>
</dbReference>
<dbReference type="InterPro" id="IPR051783">
    <property type="entry name" value="NAD(P)-dependent_oxidoreduct"/>
</dbReference>
<dbReference type="PANTHER" id="PTHR48079">
    <property type="entry name" value="PROTEIN YEEZ"/>
    <property type="match status" value="1"/>
</dbReference>
<proteinExistence type="predicted"/>
<dbReference type="EMBL" id="JAFJYH010000202">
    <property type="protein sequence ID" value="KAG4415953.1"/>
    <property type="molecule type" value="Genomic_DNA"/>
</dbReference>
<dbReference type="OrthoDB" id="2130169at2759"/>
<protein>
    <recommendedName>
        <fullName evidence="3">NAD(P)-binding domain-containing protein</fullName>
    </recommendedName>
</protein>
<keyword evidence="2" id="KW-1185">Reference proteome</keyword>
<name>A0A8H7TBU8_9HELO</name>
<dbReference type="GO" id="GO:0005737">
    <property type="term" value="C:cytoplasm"/>
    <property type="evidence" value="ECO:0007669"/>
    <property type="project" value="TreeGrafter"/>
</dbReference>
<comment type="caution">
    <text evidence="1">The sequence shown here is derived from an EMBL/GenBank/DDBJ whole genome shotgun (WGS) entry which is preliminary data.</text>
</comment>
<dbReference type="GO" id="GO:0004029">
    <property type="term" value="F:aldehyde dehydrogenase (NAD+) activity"/>
    <property type="evidence" value="ECO:0007669"/>
    <property type="project" value="TreeGrafter"/>
</dbReference>
<dbReference type="Proteomes" id="UP000664132">
    <property type="component" value="Unassembled WGS sequence"/>
</dbReference>